<evidence type="ECO:0000313" key="2">
    <source>
        <dbReference type="EMBL" id="CUS03922.2"/>
    </source>
</evidence>
<dbReference type="InterPro" id="IPR028098">
    <property type="entry name" value="Glyco_trans_4-like_N"/>
</dbReference>
<evidence type="ECO:0000313" key="3">
    <source>
        <dbReference type="Proteomes" id="UP000215027"/>
    </source>
</evidence>
<dbReference type="PANTHER" id="PTHR12526:SF600">
    <property type="entry name" value="GLYCOSYL TRANSFERASE GROUP 1"/>
    <property type="match status" value="1"/>
</dbReference>
<dbReference type="RefSeq" id="WP_095043340.1">
    <property type="nucleotide sequence ID" value="NZ_LN890655.1"/>
</dbReference>
<dbReference type="SUPFAM" id="SSF53756">
    <property type="entry name" value="UDP-Glycosyltransferase/glycogen phosphorylase"/>
    <property type="match status" value="1"/>
</dbReference>
<organism evidence="2 3">
    <name type="scientific">Candidatus Promineifilum breve</name>
    <dbReference type="NCBI Taxonomy" id="1806508"/>
    <lineage>
        <taxon>Bacteria</taxon>
        <taxon>Bacillati</taxon>
        <taxon>Chloroflexota</taxon>
        <taxon>Ardenticatenia</taxon>
        <taxon>Candidatus Promineifilales</taxon>
        <taxon>Candidatus Promineifilaceae</taxon>
        <taxon>Candidatus Promineifilum</taxon>
    </lineage>
</organism>
<dbReference type="Gene3D" id="3.40.50.2000">
    <property type="entry name" value="Glycogen Phosphorylase B"/>
    <property type="match status" value="2"/>
</dbReference>
<keyword evidence="2" id="KW-0808">Transferase</keyword>
<accession>A0A160T2Q2</accession>
<gene>
    <name evidence="2" type="ORF">CFX0092_A2044</name>
</gene>
<dbReference type="OrthoDB" id="5449954at2"/>
<proteinExistence type="predicted"/>
<feature type="domain" description="Glycosyltransferase subfamily 4-like N-terminal" evidence="1">
    <location>
        <begin position="17"/>
        <end position="181"/>
    </location>
</feature>
<evidence type="ECO:0000259" key="1">
    <source>
        <dbReference type="Pfam" id="PF13579"/>
    </source>
</evidence>
<sequence>MRIAMIGPFGLHPKQTMRSRALGLARPLVGRGHAVRLIMPPWETPADAGRTWSEDGVELRYVPLGGGAPGIARRLAREALAWRPDVIHCFKPKGYSGLAAEWLWRFHRSRTRLIMDSDDWEGAGGWNDVAPYSPLQKRFFARQERYGLTHAHAVTVASRTLESLTWSLGVPPERVIYLPNGPGIPLRQITPAERDAARERLGLGARPTVLVFSRLFEFDTARLVAVLAGVRAAVPDVAVLLVGAGLYAADSARFRAQLAGAGLVEAIIDVGWVELTELPATLAAADVGLYLMDDTLLNRAKCPVKLADMLAAGVPVVAEAVGQVGEYVRDGRTGALCVTGDVGGMVAAVVALISEAGVQGGRGAGERGREARADVVARFGWEGLAAIVEATYAGD</sequence>
<reference evidence="2" key="1">
    <citation type="submission" date="2016-01" db="EMBL/GenBank/DDBJ databases">
        <authorList>
            <person name="Mcilroy J.S."/>
            <person name="Karst M S."/>
            <person name="Albertsen M."/>
        </authorList>
    </citation>
    <scope>NUCLEOTIDE SEQUENCE</scope>
    <source>
        <strain evidence="2">Cfx-K</strain>
    </source>
</reference>
<dbReference type="CDD" id="cd03794">
    <property type="entry name" value="GT4_WbuB-like"/>
    <property type="match status" value="1"/>
</dbReference>
<name>A0A160T2Q2_9CHLR</name>
<dbReference type="Pfam" id="PF13579">
    <property type="entry name" value="Glyco_trans_4_4"/>
    <property type="match status" value="1"/>
</dbReference>
<dbReference type="AlphaFoldDB" id="A0A160T2Q2"/>
<dbReference type="KEGG" id="pbf:CFX0092_A2044"/>
<dbReference type="GO" id="GO:0016757">
    <property type="term" value="F:glycosyltransferase activity"/>
    <property type="evidence" value="ECO:0007669"/>
    <property type="project" value="TreeGrafter"/>
</dbReference>
<dbReference type="Pfam" id="PF13692">
    <property type="entry name" value="Glyco_trans_1_4"/>
    <property type="match status" value="1"/>
</dbReference>
<protein>
    <submittedName>
        <fullName evidence="2">Glycosyl transferase group 1</fullName>
    </submittedName>
</protein>
<dbReference type="EMBL" id="LN890655">
    <property type="protein sequence ID" value="CUS03922.2"/>
    <property type="molecule type" value="Genomic_DNA"/>
</dbReference>
<keyword evidence="3" id="KW-1185">Reference proteome</keyword>
<dbReference type="PANTHER" id="PTHR12526">
    <property type="entry name" value="GLYCOSYLTRANSFERASE"/>
    <property type="match status" value="1"/>
</dbReference>
<dbReference type="Proteomes" id="UP000215027">
    <property type="component" value="Chromosome I"/>
</dbReference>